<feature type="region of interest" description="Disordered" evidence="8">
    <location>
        <begin position="24"/>
        <end position="56"/>
    </location>
</feature>
<dbReference type="FunFam" id="1.10.10.60:FF:000400">
    <property type="entry name" value="Orthopedia, isoform H"/>
    <property type="match status" value="1"/>
</dbReference>
<evidence type="ECO:0000256" key="6">
    <source>
        <dbReference type="PROSITE-ProRule" id="PRU00108"/>
    </source>
</evidence>
<dbReference type="CDD" id="cd00086">
    <property type="entry name" value="homeodomain"/>
    <property type="match status" value="1"/>
</dbReference>
<dbReference type="Gene3D" id="1.10.10.60">
    <property type="entry name" value="Homeodomain-like"/>
    <property type="match status" value="1"/>
</dbReference>
<proteinExistence type="evidence at transcript level"/>
<dbReference type="PANTHER" id="PTHR46770">
    <property type="entry name" value="HOMEOBOX PROTEIN ORTHOPEDIA"/>
    <property type="match status" value="1"/>
</dbReference>
<keyword evidence="4 6" id="KW-0371">Homeobox</keyword>
<dbReference type="InterPro" id="IPR017970">
    <property type="entry name" value="Homeobox_CS"/>
</dbReference>
<evidence type="ECO:0000256" key="3">
    <source>
        <dbReference type="ARBA" id="ARBA00023125"/>
    </source>
</evidence>
<dbReference type="PANTHER" id="PTHR46770:SF1">
    <property type="entry name" value="HOMEOBOX PROTEIN ORTHOPEDIA"/>
    <property type="match status" value="1"/>
</dbReference>
<dbReference type="PRINTS" id="PR00031">
    <property type="entry name" value="HTHREPRESSR"/>
</dbReference>
<dbReference type="SMART" id="SM00389">
    <property type="entry name" value="HOX"/>
    <property type="match status" value="1"/>
</dbReference>
<evidence type="ECO:0000256" key="8">
    <source>
        <dbReference type="SAM" id="MobiDB-lite"/>
    </source>
</evidence>
<reference evidence="10" key="1">
    <citation type="journal article" date="2018" name="Nature">
        <title>Convergent evolution of bilaterian nerve cords.</title>
        <authorList>
            <person name="Martin-Duran J.M."/>
            <person name="Pang K."/>
            <person name="Borve A."/>
            <person name="Le H.S."/>
            <person name="Furu A."/>
            <person name="Cannon J.T."/>
            <person name="Jondelius U."/>
            <person name="Hejnol A."/>
        </authorList>
    </citation>
    <scope>NUCLEOTIDE SEQUENCE</scope>
</reference>
<evidence type="ECO:0000256" key="4">
    <source>
        <dbReference type="ARBA" id="ARBA00023155"/>
    </source>
</evidence>
<dbReference type="GO" id="GO:0000981">
    <property type="term" value="F:DNA-binding transcription factor activity, RNA polymerase II-specific"/>
    <property type="evidence" value="ECO:0007669"/>
    <property type="project" value="InterPro"/>
</dbReference>
<dbReference type="Pfam" id="PF03826">
    <property type="entry name" value="OAR"/>
    <property type="match status" value="1"/>
</dbReference>
<dbReference type="GO" id="GO:0003677">
    <property type="term" value="F:DNA binding"/>
    <property type="evidence" value="ECO:0007669"/>
    <property type="project" value="UniProtKB-UniRule"/>
</dbReference>
<dbReference type="GO" id="GO:0005634">
    <property type="term" value="C:nucleus"/>
    <property type="evidence" value="ECO:0007669"/>
    <property type="project" value="UniProtKB-SubCell"/>
</dbReference>
<protein>
    <submittedName>
        <fullName evidence="10">Orthopedia homeobox protein</fullName>
    </submittedName>
</protein>
<feature type="domain" description="Homeobox" evidence="9">
    <location>
        <begin position="47"/>
        <end position="107"/>
    </location>
</feature>
<comment type="subcellular location">
    <subcellularLocation>
        <location evidence="1 6 7">Nucleus</location>
    </subcellularLocation>
</comment>
<dbReference type="InterPro" id="IPR051895">
    <property type="entry name" value="OTP_Homeobox"/>
</dbReference>
<dbReference type="EMBL" id="KY709785">
    <property type="protein sequence ID" value="AVK72336.1"/>
    <property type="molecule type" value="mRNA"/>
</dbReference>
<dbReference type="PROSITE" id="PS00027">
    <property type="entry name" value="HOMEOBOX_1"/>
    <property type="match status" value="1"/>
</dbReference>
<feature type="DNA-binding region" description="Homeobox" evidence="6">
    <location>
        <begin position="49"/>
        <end position="108"/>
    </location>
</feature>
<evidence type="ECO:0000256" key="1">
    <source>
        <dbReference type="ARBA" id="ARBA00004123"/>
    </source>
</evidence>
<evidence type="ECO:0000259" key="9">
    <source>
        <dbReference type="PROSITE" id="PS50071"/>
    </source>
</evidence>
<dbReference type="InterPro" id="IPR003654">
    <property type="entry name" value="OAR_dom"/>
</dbReference>
<dbReference type="SUPFAM" id="SSF46689">
    <property type="entry name" value="Homeodomain-like"/>
    <property type="match status" value="1"/>
</dbReference>
<dbReference type="PROSITE" id="PS50071">
    <property type="entry name" value="HOMEOBOX_2"/>
    <property type="match status" value="1"/>
</dbReference>
<dbReference type="AlphaFoldDB" id="A0A2P1DVB9"/>
<dbReference type="InterPro" id="IPR009057">
    <property type="entry name" value="Homeodomain-like_sf"/>
</dbReference>
<sequence>MTDSNSSKFCYPLFTELKQASYPSVEPIKEDSKLVSDPGSDNEDKSGKSKRHRTRFTPAQLNELERCFTKTHYPDIFMREELAIRIGLTESRVQVWFQNRRAKWKKRKKTSNVFRTPGALLSSHGLGSLSGFSDSIYPFHNNENRWSTGLSGSYGKQDHFPSFPSHHMAQSFPTSNSIGFHSGQHPSGFSSFGMANNNNGNAPEILQGNIYHSGGSSHFDFRNTLSPTCNVSMNPPQPGNMATMRSAGFTPGINQGQILGGETEEAMWRGTSIASLRKRAIEHAATFSGCQLAGGPAPVDFR</sequence>
<name>A0A2P1DVB9_9BILA</name>
<dbReference type="InterPro" id="IPR000047">
    <property type="entry name" value="HTH_motif"/>
</dbReference>
<evidence type="ECO:0000313" key="10">
    <source>
        <dbReference type="EMBL" id="AVK72336.1"/>
    </source>
</evidence>
<dbReference type="GO" id="GO:0030182">
    <property type="term" value="P:neuron differentiation"/>
    <property type="evidence" value="ECO:0007669"/>
    <property type="project" value="TreeGrafter"/>
</dbReference>
<dbReference type="Pfam" id="PF00046">
    <property type="entry name" value="Homeodomain"/>
    <property type="match status" value="1"/>
</dbReference>
<comment type="similarity">
    <text evidence="2">Belongs to the paired homeobox family. Bicoid subfamily.</text>
</comment>
<keyword evidence="3 6" id="KW-0238">DNA-binding</keyword>
<keyword evidence="5 6" id="KW-0539">Nucleus</keyword>
<evidence type="ECO:0000256" key="2">
    <source>
        <dbReference type="ARBA" id="ARBA00006503"/>
    </source>
</evidence>
<organism evidence="10">
    <name type="scientific">Meara stichopi</name>
    <dbReference type="NCBI Taxonomy" id="84115"/>
    <lineage>
        <taxon>Eukaryota</taxon>
        <taxon>Metazoa</taxon>
        <taxon>Xenacoelomorpha</taxon>
        <taxon>Acoelomorpha</taxon>
        <taxon>Nemertodermatida</taxon>
        <taxon>Nemertodermatidae</taxon>
        <taxon>Meara</taxon>
    </lineage>
</organism>
<dbReference type="InterPro" id="IPR001356">
    <property type="entry name" value="HD"/>
</dbReference>
<evidence type="ECO:0000256" key="5">
    <source>
        <dbReference type="ARBA" id="ARBA00023242"/>
    </source>
</evidence>
<evidence type="ECO:0000256" key="7">
    <source>
        <dbReference type="RuleBase" id="RU000682"/>
    </source>
</evidence>
<accession>A0A2P1DVB9</accession>